<feature type="signal peptide" evidence="3">
    <location>
        <begin position="1"/>
        <end position="18"/>
    </location>
</feature>
<evidence type="ECO:0000256" key="3">
    <source>
        <dbReference type="SAM" id="SignalP"/>
    </source>
</evidence>
<accession>A0A3E2HJ48</accession>
<evidence type="ECO:0000313" key="5">
    <source>
        <dbReference type="Proteomes" id="UP000258309"/>
    </source>
</evidence>
<organism evidence="4 5">
    <name type="scientific">Scytalidium lignicola</name>
    <name type="common">Hyphomycete</name>
    <dbReference type="NCBI Taxonomy" id="5539"/>
    <lineage>
        <taxon>Eukaryota</taxon>
        <taxon>Fungi</taxon>
        <taxon>Dikarya</taxon>
        <taxon>Ascomycota</taxon>
        <taxon>Pezizomycotina</taxon>
        <taxon>Leotiomycetes</taxon>
        <taxon>Leotiomycetes incertae sedis</taxon>
        <taxon>Scytalidium</taxon>
    </lineage>
</organism>
<comment type="caution">
    <text evidence="4">The sequence shown here is derived from an EMBL/GenBank/DDBJ whole genome shotgun (WGS) entry which is preliminary data.</text>
</comment>
<feature type="chain" id="PRO_5017725282" evidence="3">
    <location>
        <begin position="19"/>
        <end position="387"/>
    </location>
</feature>
<name>A0A3E2HJ48_SCYLI</name>
<keyword evidence="3" id="KW-0732">Signal</keyword>
<sequence>MSPLRLLLFLVPSTLVSALYAPQFGVVEVAEGLSPRFYLGLPPVALGKRQSGACGAGFHSCLDVGVHECCSDSTYCYINPENALKCCAIGSNCDSACPSSQYQCLKPATVNGTATSTATCCDRTCPSTSAFLCASAAGGECCGYGSMCGSNKQCISTAASTSTTLVPEIVPGCSASQISCALSLGGGCCNDGLVCTVVDGTNYCASASGGASAVRTGPEGIMASGTSSSGGSSGLSTGAKAGIGAGVGIGGCVLLAALLWFFMVHRKRARLAGQGGSSKGPTSEASGSKVSRSRMLPVRQTTDYFGPNAMVGPYTENSTSVDPSSPGYSRGVPVSPQGPGDITGAVEIDSRGIRSNPISPVSSHLASPGIMENLKADTPAPAPVELP</sequence>
<feature type="compositionally biased region" description="Polar residues" evidence="1">
    <location>
        <begin position="279"/>
        <end position="290"/>
    </location>
</feature>
<keyword evidence="2" id="KW-1133">Transmembrane helix</keyword>
<dbReference type="AlphaFoldDB" id="A0A3E2HJ48"/>
<keyword evidence="5" id="KW-1185">Reference proteome</keyword>
<keyword evidence="2" id="KW-0472">Membrane</keyword>
<feature type="non-terminal residue" evidence="4">
    <location>
        <position position="387"/>
    </location>
</feature>
<feature type="non-terminal residue" evidence="4">
    <location>
        <position position="1"/>
    </location>
</feature>
<feature type="region of interest" description="Disordered" evidence="1">
    <location>
        <begin position="272"/>
        <end position="387"/>
    </location>
</feature>
<evidence type="ECO:0000256" key="2">
    <source>
        <dbReference type="SAM" id="Phobius"/>
    </source>
</evidence>
<dbReference type="Proteomes" id="UP000258309">
    <property type="component" value="Unassembled WGS sequence"/>
</dbReference>
<proteinExistence type="predicted"/>
<dbReference type="OrthoDB" id="4499262at2759"/>
<dbReference type="EMBL" id="NCSJ02000037">
    <property type="protein sequence ID" value="RFU33315.1"/>
    <property type="molecule type" value="Genomic_DNA"/>
</dbReference>
<gene>
    <name evidence="4" type="ORF">B7463_g2984</name>
</gene>
<evidence type="ECO:0000256" key="1">
    <source>
        <dbReference type="SAM" id="MobiDB-lite"/>
    </source>
</evidence>
<evidence type="ECO:0000313" key="4">
    <source>
        <dbReference type="EMBL" id="RFU33315.1"/>
    </source>
</evidence>
<feature type="compositionally biased region" description="Polar residues" evidence="1">
    <location>
        <begin position="315"/>
        <end position="327"/>
    </location>
</feature>
<dbReference type="OMA" id="LMPRFFI"/>
<protein>
    <submittedName>
        <fullName evidence="4">Uncharacterized protein</fullName>
    </submittedName>
</protein>
<feature type="transmembrane region" description="Helical" evidence="2">
    <location>
        <begin position="241"/>
        <end position="262"/>
    </location>
</feature>
<keyword evidence="2" id="KW-0812">Transmembrane</keyword>
<dbReference type="STRING" id="5539.A0A3E2HJ48"/>
<reference evidence="4 5" key="1">
    <citation type="submission" date="2018-05" db="EMBL/GenBank/DDBJ databases">
        <title>Draft genome sequence of Scytalidium lignicola DSM 105466, a ubiquitous saprotrophic fungus.</title>
        <authorList>
            <person name="Buettner E."/>
            <person name="Gebauer A.M."/>
            <person name="Hofrichter M."/>
            <person name="Liers C."/>
            <person name="Kellner H."/>
        </authorList>
    </citation>
    <scope>NUCLEOTIDE SEQUENCE [LARGE SCALE GENOMIC DNA]</scope>
    <source>
        <strain evidence="4 5">DSM 105466</strain>
    </source>
</reference>
<feature type="compositionally biased region" description="Polar residues" evidence="1">
    <location>
        <begin position="356"/>
        <end position="365"/>
    </location>
</feature>